<comment type="caution">
    <text evidence="2">The sequence shown here is derived from an EMBL/GenBank/DDBJ whole genome shotgun (WGS) entry which is preliminary data.</text>
</comment>
<reference evidence="2 3" key="1">
    <citation type="journal article" date="2015" name="Nature">
        <title>rRNA introns, odd ribosomes, and small enigmatic genomes across a large radiation of phyla.</title>
        <authorList>
            <person name="Brown C.T."/>
            <person name="Hug L.A."/>
            <person name="Thomas B.C."/>
            <person name="Sharon I."/>
            <person name="Castelle C.J."/>
            <person name="Singh A."/>
            <person name="Wilkins M.J."/>
            <person name="Williams K.H."/>
            <person name="Banfield J.F."/>
        </authorList>
    </citation>
    <scope>NUCLEOTIDE SEQUENCE [LARGE SCALE GENOMIC DNA]</scope>
</reference>
<feature type="transmembrane region" description="Helical" evidence="1">
    <location>
        <begin position="87"/>
        <end position="105"/>
    </location>
</feature>
<feature type="transmembrane region" description="Helical" evidence="1">
    <location>
        <begin position="12"/>
        <end position="31"/>
    </location>
</feature>
<feature type="transmembrane region" description="Helical" evidence="1">
    <location>
        <begin position="254"/>
        <end position="273"/>
    </location>
</feature>
<feature type="transmembrane region" description="Helical" evidence="1">
    <location>
        <begin position="293"/>
        <end position="312"/>
    </location>
</feature>
<dbReference type="Proteomes" id="UP000034690">
    <property type="component" value="Unassembled WGS sequence"/>
</dbReference>
<feature type="transmembrane region" description="Helical" evidence="1">
    <location>
        <begin position="212"/>
        <end position="234"/>
    </location>
</feature>
<name>A0A0G0RK34_9BACT</name>
<feature type="transmembrane region" description="Helical" evidence="1">
    <location>
        <begin position="174"/>
        <end position="200"/>
    </location>
</feature>
<protein>
    <recommendedName>
        <fullName evidence="4">Glycosyltransferase RgtA/B/C/D-like domain-containing protein</fullName>
    </recommendedName>
</protein>
<evidence type="ECO:0000313" key="3">
    <source>
        <dbReference type="Proteomes" id="UP000034690"/>
    </source>
</evidence>
<evidence type="ECO:0000256" key="1">
    <source>
        <dbReference type="SAM" id="Phobius"/>
    </source>
</evidence>
<sequence>MYIFKKSLPLLIIYSAVVLLYFPSLTTYFSHDDFFHFKISMTDGSLGQFVNFFGFHPFNERLIAFYRPIFREVLYNTFYNLFGLNQLPFRLLSFAIHFINIYLVFNLMQLLFKKKFISYFASFFFAITAANVSSFYYLAGGIQTQGATMLILLSIITFILYLDEKAIKLKYFSFVFFILALSSHEQSAIIPLLMVGILFIKFKYKTAIKKIFTLWSFFLFVAIYIYLNITVIGYSSTETQYQMVFGLKTNLQTILWYLVWALGLPETFVDFLLPSFKLNPSLMRYWGNYYRTIFPAFTVSVILILTAKIIIYFKKKNLLFDKKFLFLITWFPLGILPVLFLPAHKSTHYLYPSLPAFWGIIAYLIFNGYNLLIKHHLKLSNIFLFALLTSLTLLSSTSAVLGRTTYWAAQRGRLAGILIDEVKTKYPTLPKGAVLYFTNDPEYPFVSEAWGGTSKQAYFALNGEDGLQLLYNDPALRVFYEDLGGVPENFPEEKIYILVARI</sequence>
<evidence type="ECO:0000313" key="2">
    <source>
        <dbReference type="EMBL" id="KKR14012.1"/>
    </source>
</evidence>
<feature type="transmembrane region" description="Helical" evidence="1">
    <location>
        <begin position="324"/>
        <end position="343"/>
    </location>
</feature>
<feature type="transmembrane region" description="Helical" evidence="1">
    <location>
        <begin position="349"/>
        <end position="369"/>
    </location>
</feature>
<feature type="transmembrane region" description="Helical" evidence="1">
    <location>
        <begin position="381"/>
        <end position="401"/>
    </location>
</feature>
<gene>
    <name evidence="2" type="ORF">UT40_C0006G0002</name>
</gene>
<accession>A0A0G0RK34</accession>
<keyword evidence="1" id="KW-1133">Transmembrane helix</keyword>
<organism evidence="2 3">
    <name type="scientific">Candidatus Woesebacteria bacterium GW2011_GWA1_39_21b</name>
    <dbReference type="NCBI Taxonomy" id="1618551"/>
    <lineage>
        <taxon>Bacteria</taxon>
        <taxon>Candidatus Woeseibacteriota</taxon>
    </lineage>
</organism>
<evidence type="ECO:0008006" key="4">
    <source>
        <dbReference type="Google" id="ProtNLM"/>
    </source>
</evidence>
<proteinExistence type="predicted"/>
<keyword evidence="1" id="KW-0812">Transmembrane</keyword>
<dbReference type="EMBL" id="LBWQ01000006">
    <property type="protein sequence ID" value="KKR14012.1"/>
    <property type="molecule type" value="Genomic_DNA"/>
</dbReference>
<feature type="transmembrane region" description="Helical" evidence="1">
    <location>
        <begin position="117"/>
        <end position="139"/>
    </location>
</feature>
<dbReference type="AlphaFoldDB" id="A0A0G0RK34"/>
<feature type="transmembrane region" description="Helical" evidence="1">
    <location>
        <begin position="145"/>
        <end position="162"/>
    </location>
</feature>
<keyword evidence="1" id="KW-0472">Membrane</keyword>